<dbReference type="PANTHER" id="PTHR34978">
    <property type="entry name" value="POSSIBLE SENSOR-TRANSDUCER PROTEIN BLAR"/>
    <property type="match status" value="1"/>
</dbReference>
<dbReference type="InterPro" id="IPR052173">
    <property type="entry name" value="Beta-lactam_resp_regulator"/>
</dbReference>
<evidence type="ECO:0000259" key="8">
    <source>
        <dbReference type="Pfam" id="PF01435"/>
    </source>
</evidence>
<organism evidence="9 10">
    <name type="scientific">Amycolatopsis marina</name>
    <dbReference type="NCBI Taxonomy" id="490629"/>
    <lineage>
        <taxon>Bacteria</taxon>
        <taxon>Bacillati</taxon>
        <taxon>Actinomycetota</taxon>
        <taxon>Actinomycetes</taxon>
        <taxon>Pseudonocardiales</taxon>
        <taxon>Pseudonocardiaceae</taxon>
        <taxon>Amycolatopsis</taxon>
    </lineage>
</organism>
<dbReference type="InterPro" id="IPR001915">
    <property type="entry name" value="Peptidase_M48"/>
</dbReference>
<dbReference type="EMBL" id="FOKG01000031">
    <property type="protein sequence ID" value="SFB62667.1"/>
    <property type="molecule type" value="Genomic_DNA"/>
</dbReference>
<keyword evidence="7" id="KW-1133">Transmembrane helix</keyword>
<dbReference type="Pfam" id="PF01435">
    <property type="entry name" value="Peptidase_M48"/>
    <property type="match status" value="1"/>
</dbReference>
<dbReference type="GO" id="GO:0004222">
    <property type="term" value="F:metalloendopeptidase activity"/>
    <property type="evidence" value="ECO:0007669"/>
    <property type="project" value="InterPro"/>
</dbReference>
<evidence type="ECO:0000256" key="2">
    <source>
        <dbReference type="ARBA" id="ARBA00022723"/>
    </source>
</evidence>
<gene>
    <name evidence="9" type="ORF">SAMN05216266_13133</name>
</gene>
<evidence type="ECO:0000256" key="7">
    <source>
        <dbReference type="SAM" id="Phobius"/>
    </source>
</evidence>
<comment type="cofactor">
    <cofactor evidence="6">
        <name>Zn(2+)</name>
        <dbReference type="ChEBI" id="CHEBI:29105"/>
    </cofactor>
    <text evidence="6">Binds 1 zinc ion per subunit.</text>
</comment>
<evidence type="ECO:0000256" key="5">
    <source>
        <dbReference type="ARBA" id="ARBA00023049"/>
    </source>
</evidence>
<evidence type="ECO:0000313" key="10">
    <source>
        <dbReference type="Proteomes" id="UP000243799"/>
    </source>
</evidence>
<dbReference type="PANTHER" id="PTHR34978:SF3">
    <property type="entry name" value="SLR0241 PROTEIN"/>
    <property type="match status" value="1"/>
</dbReference>
<keyword evidence="10" id="KW-1185">Reference proteome</keyword>
<proteinExistence type="inferred from homology"/>
<protein>
    <submittedName>
        <fullName evidence="9">Zn-dependent protease with chaperone function</fullName>
    </submittedName>
</protein>
<dbReference type="Gene3D" id="3.30.2010.10">
    <property type="entry name" value="Metalloproteases ('zincins'), catalytic domain"/>
    <property type="match status" value="1"/>
</dbReference>
<feature type="domain" description="Peptidase M48" evidence="8">
    <location>
        <begin position="127"/>
        <end position="216"/>
    </location>
</feature>
<dbReference type="OrthoDB" id="9785340at2"/>
<dbReference type="Proteomes" id="UP000243799">
    <property type="component" value="Unassembled WGS sequence"/>
</dbReference>
<dbReference type="STRING" id="490629.SAMN05216266_13133"/>
<feature type="transmembrane region" description="Helical" evidence="7">
    <location>
        <begin position="37"/>
        <end position="59"/>
    </location>
</feature>
<evidence type="ECO:0000256" key="1">
    <source>
        <dbReference type="ARBA" id="ARBA00022670"/>
    </source>
</evidence>
<reference evidence="10" key="1">
    <citation type="submission" date="2016-10" db="EMBL/GenBank/DDBJ databases">
        <authorList>
            <person name="Varghese N."/>
            <person name="Submissions S."/>
        </authorList>
    </citation>
    <scope>NUCLEOTIDE SEQUENCE [LARGE SCALE GENOMIC DNA]</scope>
    <source>
        <strain evidence="10">CGMCC 4.3568</strain>
    </source>
</reference>
<keyword evidence="3 6" id="KW-0378">Hydrolase</keyword>
<dbReference type="GO" id="GO:0046872">
    <property type="term" value="F:metal ion binding"/>
    <property type="evidence" value="ECO:0007669"/>
    <property type="project" value="UniProtKB-KW"/>
</dbReference>
<keyword evidence="5 6" id="KW-0482">Metalloprotease</keyword>
<dbReference type="GO" id="GO:0006508">
    <property type="term" value="P:proteolysis"/>
    <property type="evidence" value="ECO:0007669"/>
    <property type="project" value="UniProtKB-KW"/>
</dbReference>
<accession>A0A1I1CJK3</accession>
<keyword evidence="1 6" id="KW-0645">Protease</keyword>
<sequence length="320" mass="33179">MSIAACLLLYSFAVVVLGPRLLTRWTRAGVAPRLGITAWLVAIASVLASWAAAAVFLTVELIHHWNQPGQILSTCFAVLQVVATGGAGIILQLGLFVLTALATAAATVLAVRLARSLARARSRTHDHARMARVVGRRMPGSDAIVLDAPERLAYCVAGRPHTIVVTSGALDVLDDTHLRAVLAHERAHLTGRHHLLLATTRGLTAALPRVALFTAGATEIARLLEMCADDAAARSHGPQTVLGALLTLSGVASLPAGALGATGVGVVARAERLVEPAGFTQRMRSRLLLAAAATLLAVGPLLTGVLAAAGIAFCDPSTIY</sequence>
<keyword evidence="7" id="KW-0812">Transmembrane</keyword>
<evidence type="ECO:0000256" key="4">
    <source>
        <dbReference type="ARBA" id="ARBA00022833"/>
    </source>
</evidence>
<comment type="similarity">
    <text evidence="6">Belongs to the peptidase M48 family.</text>
</comment>
<evidence type="ECO:0000313" key="9">
    <source>
        <dbReference type="EMBL" id="SFB62667.1"/>
    </source>
</evidence>
<evidence type="ECO:0000256" key="6">
    <source>
        <dbReference type="RuleBase" id="RU003983"/>
    </source>
</evidence>
<feature type="transmembrane region" description="Helical" evidence="7">
    <location>
        <begin position="96"/>
        <end position="114"/>
    </location>
</feature>
<name>A0A1I1CJK3_9PSEU</name>
<dbReference type="AlphaFoldDB" id="A0A1I1CJK3"/>
<feature type="transmembrane region" description="Helical" evidence="7">
    <location>
        <begin position="287"/>
        <end position="313"/>
    </location>
</feature>
<keyword evidence="2" id="KW-0479">Metal-binding</keyword>
<keyword evidence="4 6" id="KW-0862">Zinc</keyword>
<evidence type="ECO:0000256" key="3">
    <source>
        <dbReference type="ARBA" id="ARBA00022801"/>
    </source>
</evidence>
<keyword evidence="7" id="KW-0472">Membrane</keyword>
<dbReference type="CDD" id="cd07326">
    <property type="entry name" value="M56_BlaR1_MecR1_like"/>
    <property type="match status" value="1"/>
</dbReference>
<dbReference type="RefSeq" id="WP_091679128.1">
    <property type="nucleotide sequence ID" value="NZ_FOKG01000031.1"/>
</dbReference>